<name>A0A9P0A642_BEMTA</name>
<accession>A0A9P0A642</accession>
<gene>
    <name evidence="1" type="ORF">BEMITA_LOCUS3340</name>
</gene>
<dbReference type="EMBL" id="OU963863">
    <property type="protein sequence ID" value="CAH0383953.1"/>
    <property type="molecule type" value="Genomic_DNA"/>
</dbReference>
<evidence type="ECO:0000313" key="1">
    <source>
        <dbReference type="EMBL" id="CAH0383953.1"/>
    </source>
</evidence>
<keyword evidence="2" id="KW-1185">Reference proteome</keyword>
<dbReference type="Proteomes" id="UP001152759">
    <property type="component" value="Chromosome 2"/>
</dbReference>
<reference evidence="1" key="1">
    <citation type="submission" date="2021-12" db="EMBL/GenBank/DDBJ databases">
        <authorList>
            <person name="King R."/>
        </authorList>
    </citation>
    <scope>NUCLEOTIDE SEQUENCE</scope>
</reference>
<sequence length="194" mass="22707">MMSLFTKYRTVRPEVRWPLILILLKYTAVLGYTVAAKKDSHIQAHKSRGDEPFTKRVCARPPKKLHRLTRSNDFDEDYDVNGGRVNHLFLAEKDEKRGEVHSVMQEADTEMIEQRSRCGLPLGVEAKVVDERSFNISWYAETPQRIPIKYFMLEYDQAKRENETVIQCRQWVESESNVKKQDSLLPYSSHNCID</sequence>
<dbReference type="AlphaFoldDB" id="A0A9P0A642"/>
<proteinExistence type="predicted"/>
<evidence type="ECO:0000313" key="2">
    <source>
        <dbReference type="Proteomes" id="UP001152759"/>
    </source>
</evidence>
<protein>
    <submittedName>
        <fullName evidence="1">Uncharacterized protein</fullName>
    </submittedName>
</protein>
<organism evidence="1 2">
    <name type="scientific">Bemisia tabaci</name>
    <name type="common">Sweetpotato whitefly</name>
    <name type="synonym">Aleurodes tabaci</name>
    <dbReference type="NCBI Taxonomy" id="7038"/>
    <lineage>
        <taxon>Eukaryota</taxon>
        <taxon>Metazoa</taxon>
        <taxon>Ecdysozoa</taxon>
        <taxon>Arthropoda</taxon>
        <taxon>Hexapoda</taxon>
        <taxon>Insecta</taxon>
        <taxon>Pterygota</taxon>
        <taxon>Neoptera</taxon>
        <taxon>Paraneoptera</taxon>
        <taxon>Hemiptera</taxon>
        <taxon>Sternorrhyncha</taxon>
        <taxon>Aleyrodoidea</taxon>
        <taxon>Aleyrodidae</taxon>
        <taxon>Aleyrodinae</taxon>
        <taxon>Bemisia</taxon>
    </lineage>
</organism>